<dbReference type="InterPro" id="IPR015943">
    <property type="entry name" value="WD40/YVTN_repeat-like_dom_sf"/>
</dbReference>
<dbReference type="InterPro" id="IPR036322">
    <property type="entry name" value="WD40_repeat_dom_sf"/>
</dbReference>
<dbReference type="Proteomes" id="UP000295707">
    <property type="component" value="Unassembled WGS sequence"/>
</dbReference>
<dbReference type="Gene3D" id="2.130.10.10">
    <property type="entry name" value="YVTN repeat-like/Quinoprotein amine dehydrogenase"/>
    <property type="match status" value="2"/>
</dbReference>
<dbReference type="InterPro" id="IPR001680">
    <property type="entry name" value="WD40_rpt"/>
</dbReference>
<dbReference type="Pfam" id="PF00400">
    <property type="entry name" value="WD40"/>
    <property type="match status" value="2"/>
</dbReference>
<proteinExistence type="predicted"/>
<name>A0A4R1HBL5_9GAMM</name>
<dbReference type="SMART" id="SM00320">
    <property type="entry name" value="WD40"/>
    <property type="match status" value="6"/>
</dbReference>
<organism evidence="2 3">
    <name type="scientific">Thiogranum longum</name>
    <dbReference type="NCBI Taxonomy" id="1537524"/>
    <lineage>
        <taxon>Bacteria</taxon>
        <taxon>Pseudomonadati</taxon>
        <taxon>Pseudomonadota</taxon>
        <taxon>Gammaproteobacteria</taxon>
        <taxon>Chromatiales</taxon>
        <taxon>Ectothiorhodospiraceae</taxon>
        <taxon>Thiogranum</taxon>
    </lineage>
</organism>
<feature type="repeat" description="WD" evidence="1">
    <location>
        <begin position="45"/>
        <end position="86"/>
    </location>
</feature>
<dbReference type="SUPFAM" id="SSF50978">
    <property type="entry name" value="WD40 repeat-like"/>
    <property type="match status" value="1"/>
</dbReference>
<dbReference type="PROSITE" id="PS50082">
    <property type="entry name" value="WD_REPEATS_2"/>
    <property type="match status" value="1"/>
</dbReference>
<dbReference type="OrthoDB" id="6195244at2"/>
<gene>
    <name evidence="2" type="ORF">DFR30_2677</name>
</gene>
<dbReference type="PROSITE" id="PS51257">
    <property type="entry name" value="PROKAR_LIPOPROTEIN"/>
    <property type="match status" value="1"/>
</dbReference>
<accession>A0A4R1HBL5</accession>
<dbReference type="AlphaFoldDB" id="A0A4R1HBL5"/>
<evidence type="ECO:0000256" key="1">
    <source>
        <dbReference type="PROSITE-ProRule" id="PRU00221"/>
    </source>
</evidence>
<comment type="caution">
    <text evidence="2">The sequence shown here is derived from an EMBL/GenBank/DDBJ whole genome shotgun (WGS) entry which is preliminary data.</text>
</comment>
<reference evidence="2 3" key="1">
    <citation type="submission" date="2019-03" db="EMBL/GenBank/DDBJ databases">
        <title>Genomic Encyclopedia of Type Strains, Phase IV (KMG-IV): sequencing the most valuable type-strain genomes for metagenomic binning, comparative biology and taxonomic classification.</title>
        <authorList>
            <person name="Goeker M."/>
        </authorList>
    </citation>
    <scope>NUCLEOTIDE SEQUENCE [LARGE SCALE GENOMIC DNA]</scope>
    <source>
        <strain evidence="2 3">DSM 19610</strain>
    </source>
</reference>
<protein>
    <submittedName>
        <fullName evidence="2">WD domain G-beta repeat uncharacterized protein</fullName>
    </submittedName>
</protein>
<keyword evidence="1" id="KW-0853">WD repeat</keyword>
<sequence length="340" mass="37238">MFRDEVKTGSSDPVFLCLRFISLALLFLVSGCSVTKSQPPTHLLSGVHPGGAQRIAFSPSGRLLASGGLHGEVIIWSVGSGMEQRRLPAHRSRVQGLAWQDELHLLSVDRTGELRRYHVGTSDVVSRFFPGPVRAMKISTDRRYVLLGQANRVLRVNTGSLGVEAQGEIGGRIISVAVDAGGGQVAVSTADGRVLVGDRDLSHWRELERPSSDANDLHFSADGSRLLAGGWFRLWVWDVTSGVLEPRPTAHLGQVISVDINPDKQTWLTLGRQTDSSLYLIDAQSNRILRRLQAHNLCGWQARFSPDGRYAASAGEEGSIHLYDMKAPYRPVTVWGEESE</sequence>
<evidence type="ECO:0000313" key="3">
    <source>
        <dbReference type="Proteomes" id="UP000295707"/>
    </source>
</evidence>
<dbReference type="EMBL" id="SMFX01000001">
    <property type="protein sequence ID" value="TCK19367.1"/>
    <property type="molecule type" value="Genomic_DNA"/>
</dbReference>
<keyword evidence="3" id="KW-1185">Reference proteome</keyword>
<dbReference type="PANTHER" id="PTHR19879:SF9">
    <property type="entry name" value="TRANSCRIPTION INITIATION FACTOR TFIID SUBUNIT 5"/>
    <property type="match status" value="1"/>
</dbReference>
<evidence type="ECO:0000313" key="2">
    <source>
        <dbReference type="EMBL" id="TCK19367.1"/>
    </source>
</evidence>
<dbReference type="PANTHER" id="PTHR19879">
    <property type="entry name" value="TRANSCRIPTION INITIATION FACTOR TFIID"/>
    <property type="match status" value="1"/>
</dbReference>